<gene>
    <name evidence="3" type="primary">czcC_8</name>
    <name evidence="3" type="ORF">TBK1r_47600</name>
</gene>
<reference evidence="3 4" key="1">
    <citation type="submission" date="2019-02" db="EMBL/GenBank/DDBJ databases">
        <title>Deep-cultivation of Planctomycetes and their phenomic and genomic characterization uncovers novel biology.</title>
        <authorList>
            <person name="Wiegand S."/>
            <person name="Jogler M."/>
            <person name="Boedeker C."/>
            <person name="Pinto D."/>
            <person name="Vollmers J."/>
            <person name="Rivas-Marin E."/>
            <person name="Kohn T."/>
            <person name="Peeters S.H."/>
            <person name="Heuer A."/>
            <person name="Rast P."/>
            <person name="Oberbeckmann S."/>
            <person name="Bunk B."/>
            <person name="Jeske O."/>
            <person name="Meyerdierks A."/>
            <person name="Storesund J.E."/>
            <person name="Kallscheuer N."/>
            <person name="Luecker S."/>
            <person name="Lage O.M."/>
            <person name="Pohl T."/>
            <person name="Merkel B.J."/>
            <person name="Hornburger P."/>
            <person name="Mueller R.-W."/>
            <person name="Bruemmer F."/>
            <person name="Labrenz M."/>
            <person name="Spormann A.M."/>
            <person name="Op den Camp H."/>
            <person name="Overmann J."/>
            <person name="Amann R."/>
            <person name="Jetten M.S.M."/>
            <person name="Mascher T."/>
            <person name="Medema M.H."/>
            <person name="Devos D.P."/>
            <person name="Kaster A.-K."/>
            <person name="Ovreas L."/>
            <person name="Rohde M."/>
            <person name="Galperin M.Y."/>
            <person name="Jogler C."/>
        </authorList>
    </citation>
    <scope>NUCLEOTIDE SEQUENCE [LARGE SCALE GENOMIC DNA]</scope>
    <source>
        <strain evidence="3 4">TBK1r</strain>
    </source>
</reference>
<dbReference type="EMBL" id="CP036432">
    <property type="protein sequence ID" value="QDV85744.1"/>
    <property type="molecule type" value="Genomic_DNA"/>
</dbReference>
<dbReference type="InterPro" id="IPR010131">
    <property type="entry name" value="MdtP/NodT-like"/>
</dbReference>
<accession>A0ABX5XUX9</accession>
<keyword evidence="2" id="KW-0175">Coiled coil</keyword>
<dbReference type="Pfam" id="PF02321">
    <property type="entry name" value="OEP"/>
    <property type="match status" value="2"/>
</dbReference>
<dbReference type="PANTHER" id="PTHR30203">
    <property type="entry name" value="OUTER MEMBRANE CATION EFFLUX PROTEIN"/>
    <property type="match status" value="1"/>
</dbReference>
<feature type="coiled-coil region" evidence="2">
    <location>
        <begin position="188"/>
        <end position="222"/>
    </location>
</feature>
<evidence type="ECO:0000256" key="1">
    <source>
        <dbReference type="ARBA" id="ARBA00007613"/>
    </source>
</evidence>
<sequence length="425" mass="45687">MTQVGFDEFVTEAEQLTVTQTEQAFGTTVEISDNVSLLNTGGLSLSDAESLAVASHPALAEARSKVESIRGQYVQAGLPYNPVVQYQSDEIGNDNASGLHSLSVSQQFVTANKLGIAQQVQAQAMQKQKAQMQATELRVLTRVRAAFAQALIAQQRVKLTRKIVELAEKSIASVESLVEAQEVSKVALLQARVEAEQVRITAENAETQLEANRRELAAATGAGTLPTGPLVGNISDGLTQSPWEQLLSDVTTASPEMAEAGSELERARWALQLACAQVTPNITGQIGVGVDTATDDTFARIGVSMPLPIRNRNQGGIRTARADIAAASAAIDRTRLSLQSRLAEALGRYETARQRYERINNNVLANAQETYELSQKAFNAEQTGYLQLLTAQRTLFNTQLNALDSAAQAKRAIAEIEGLLVTIAN</sequence>
<dbReference type="Gene3D" id="1.20.1600.10">
    <property type="entry name" value="Outer membrane efflux proteins (OEP)"/>
    <property type="match status" value="1"/>
</dbReference>
<dbReference type="Proteomes" id="UP000318081">
    <property type="component" value="Chromosome"/>
</dbReference>
<dbReference type="RefSeq" id="WP_419580290.1">
    <property type="nucleotide sequence ID" value="NZ_CP036432.1"/>
</dbReference>
<comment type="similarity">
    <text evidence="1">Belongs to the outer membrane factor (OMF) (TC 1.B.17) family.</text>
</comment>
<protein>
    <submittedName>
        <fullName evidence="3">Cobalt-zinc-cadmium resistance protein CzcC</fullName>
    </submittedName>
</protein>
<proteinExistence type="inferred from homology"/>
<evidence type="ECO:0000313" key="3">
    <source>
        <dbReference type="EMBL" id="QDV85744.1"/>
    </source>
</evidence>
<organism evidence="3 4">
    <name type="scientific">Stieleria magnilauensis</name>
    <dbReference type="NCBI Taxonomy" id="2527963"/>
    <lineage>
        <taxon>Bacteria</taxon>
        <taxon>Pseudomonadati</taxon>
        <taxon>Planctomycetota</taxon>
        <taxon>Planctomycetia</taxon>
        <taxon>Pirellulales</taxon>
        <taxon>Pirellulaceae</taxon>
        <taxon>Stieleria</taxon>
    </lineage>
</organism>
<name>A0ABX5XUX9_9BACT</name>
<dbReference type="PANTHER" id="PTHR30203:SF24">
    <property type="entry name" value="BLR4935 PROTEIN"/>
    <property type="match status" value="1"/>
</dbReference>
<keyword evidence="4" id="KW-1185">Reference proteome</keyword>
<dbReference type="InterPro" id="IPR003423">
    <property type="entry name" value="OMP_efflux"/>
</dbReference>
<evidence type="ECO:0000256" key="2">
    <source>
        <dbReference type="SAM" id="Coils"/>
    </source>
</evidence>
<evidence type="ECO:0000313" key="4">
    <source>
        <dbReference type="Proteomes" id="UP000318081"/>
    </source>
</evidence>
<dbReference type="SUPFAM" id="SSF56954">
    <property type="entry name" value="Outer membrane efflux proteins (OEP)"/>
    <property type="match status" value="1"/>
</dbReference>